<feature type="region of interest" description="Disordered" evidence="1">
    <location>
        <begin position="148"/>
        <end position="204"/>
    </location>
</feature>
<dbReference type="Proteomes" id="UP001226577">
    <property type="component" value="Unassembled WGS sequence"/>
</dbReference>
<dbReference type="EMBL" id="JAUSRE010000010">
    <property type="protein sequence ID" value="MDP9888637.1"/>
    <property type="molecule type" value="Genomic_DNA"/>
</dbReference>
<name>A0ABT9RTS0_9MICC</name>
<proteinExistence type="predicted"/>
<comment type="caution">
    <text evidence="2">The sequence shown here is derived from an EMBL/GenBank/DDBJ whole genome shotgun (WGS) entry which is preliminary data.</text>
</comment>
<gene>
    <name evidence="2" type="ORF">J2X98_002230</name>
</gene>
<evidence type="ECO:0000313" key="3">
    <source>
        <dbReference type="Proteomes" id="UP001226577"/>
    </source>
</evidence>
<organism evidence="2 3">
    <name type="scientific">Pseudarthrobacter enclensis</name>
    <dbReference type="NCBI Taxonomy" id="993070"/>
    <lineage>
        <taxon>Bacteria</taxon>
        <taxon>Bacillati</taxon>
        <taxon>Actinomycetota</taxon>
        <taxon>Actinomycetes</taxon>
        <taxon>Micrococcales</taxon>
        <taxon>Micrococcaceae</taxon>
        <taxon>Pseudarthrobacter</taxon>
    </lineage>
</organism>
<evidence type="ECO:0000256" key="1">
    <source>
        <dbReference type="SAM" id="MobiDB-lite"/>
    </source>
</evidence>
<evidence type="ECO:0000313" key="2">
    <source>
        <dbReference type="EMBL" id="MDP9888637.1"/>
    </source>
</evidence>
<reference evidence="2 3" key="1">
    <citation type="submission" date="2023-07" db="EMBL/GenBank/DDBJ databases">
        <title>Sorghum-associated microbial communities from plants grown in Nebraska, USA.</title>
        <authorList>
            <person name="Schachtman D."/>
        </authorList>
    </citation>
    <scope>NUCLEOTIDE SEQUENCE [LARGE SCALE GENOMIC DNA]</scope>
    <source>
        <strain evidence="2 3">CC222</strain>
    </source>
</reference>
<sequence length="359" mass="40358">MGLENFLWKRAFNTMQSELHRRGYTASMQEDTTKDSPESRTIRVVCSDTVVDLYIRSGYWTFDTWIKLAGGWHHSNVGEIVQDRYRLRAGFTDLTSRTPHGIVLDTLVHNFVLPEFRHAMAPDPAASRVPRTSPGPAAHLQEEIISEPSVHGPQHPFPANSNESADVDDGAAADQEEEYQDDDYEDDYDYEDEEEEDESPVEAGMSPKDALQDLQLVVASFARLRQYDDPSHLPETIAAWGSSFDPAGRRSDGYLITAGLRVGFFRPEELRSNPSAFPGPPVFLVRDCELVSWGKPYDVSLDVPGCGAAENNRLGLFTVQMNAHGISEEQNFSIEYGQYDAARKSQVVEFMREFLNRVS</sequence>
<keyword evidence="3" id="KW-1185">Reference proteome</keyword>
<dbReference type="RefSeq" id="WP_236803186.1">
    <property type="nucleotide sequence ID" value="NZ_JAUSRE010000010.1"/>
</dbReference>
<protein>
    <submittedName>
        <fullName evidence="2">Uncharacterized protein</fullName>
    </submittedName>
</protein>
<accession>A0ABT9RTS0</accession>
<feature type="compositionally biased region" description="Acidic residues" evidence="1">
    <location>
        <begin position="165"/>
        <end position="200"/>
    </location>
</feature>